<comment type="caution">
    <text evidence="1">The sequence shown here is derived from an EMBL/GenBank/DDBJ whole genome shotgun (WGS) entry which is preliminary data.</text>
</comment>
<dbReference type="InterPro" id="IPR009057">
    <property type="entry name" value="Homeodomain-like_sf"/>
</dbReference>
<dbReference type="Gene3D" id="1.10.10.10">
    <property type="entry name" value="Winged helix-like DNA-binding domain superfamily/Winged helix DNA-binding domain"/>
    <property type="match status" value="1"/>
</dbReference>
<gene>
    <name evidence="1" type="ORF">V0R55_16805</name>
</gene>
<evidence type="ECO:0000313" key="1">
    <source>
        <dbReference type="EMBL" id="MEE1881827.1"/>
    </source>
</evidence>
<dbReference type="Proteomes" id="UP001329505">
    <property type="component" value="Unassembled WGS sequence"/>
</dbReference>
<dbReference type="InterPro" id="IPR036388">
    <property type="entry name" value="WH-like_DNA-bd_sf"/>
</dbReference>
<evidence type="ECO:0000313" key="2">
    <source>
        <dbReference type="Proteomes" id="UP001329505"/>
    </source>
</evidence>
<dbReference type="RefSeq" id="WP_330126280.1">
    <property type="nucleotide sequence ID" value="NZ_JAZDQQ010000013.1"/>
</dbReference>
<dbReference type="EMBL" id="JAZDQQ010000013">
    <property type="protein sequence ID" value="MEE1881827.1"/>
    <property type="molecule type" value="Genomic_DNA"/>
</dbReference>
<reference evidence="1 2" key="1">
    <citation type="submission" date="2024-01" db="EMBL/GenBank/DDBJ databases">
        <title>Unpublished Manusciprt.</title>
        <authorList>
            <person name="Duman M."/>
            <person name="Valdes E.G."/>
            <person name="Ajmi N."/>
            <person name="Altun S."/>
            <person name="Saticioglu I.B."/>
        </authorList>
    </citation>
    <scope>NUCLEOTIDE SEQUENCE [LARGE SCALE GENOMIC DNA]</scope>
    <source>
        <strain evidence="1 2">139P</strain>
    </source>
</reference>
<feature type="non-terminal residue" evidence="1">
    <location>
        <position position="172"/>
    </location>
</feature>
<organism evidence="1 2">
    <name type="scientific">Pseudomonas soli</name>
    <dbReference type="NCBI Taxonomy" id="1306993"/>
    <lineage>
        <taxon>Bacteria</taxon>
        <taxon>Pseudomonadati</taxon>
        <taxon>Pseudomonadota</taxon>
        <taxon>Gammaproteobacteria</taxon>
        <taxon>Pseudomonadales</taxon>
        <taxon>Pseudomonadaceae</taxon>
        <taxon>Pseudomonas</taxon>
    </lineage>
</organism>
<keyword evidence="2" id="KW-1185">Reference proteome</keyword>
<accession>A0ABU7GS06</accession>
<sequence length="172" mass="19864">MPWRELKPMDLKMLFIADYLQGPPSFSALCQAYEISRKTGYKWVERYEKEGPSGLEERSRRRLNQDWVVPAAVREAIIELRSRGETEPGPKKIQAALQERFPDQAPPSKTAIYNILKKAELVKPRRLRQRVAVYPKPLEKAESPNQLFSADYKGQFLTGAGVWCYPLTIMDH</sequence>
<protein>
    <submittedName>
        <fullName evidence="1">Helix-turn-helix domain-containing protein</fullName>
    </submittedName>
</protein>
<proteinExistence type="predicted"/>
<name>A0ABU7GS06_9PSED</name>
<dbReference type="SUPFAM" id="SSF46689">
    <property type="entry name" value="Homeodomain-like"/>
    <property type="match status" value="1"/>
</dbReference>
<dbReference type="Pfam" id="PF13565">
    <property type="entry name" value="HTH_32"/>
    <property type="match status" value="1"/>
</dbReference>